<name>A0A552HPC4_MICVR</name>
<evidence type="ECO:0000313" key="3">
    <source>
        <dbReference type="Proteomes" id="UP000320674"/>
    </source>
</evidence>
<reference evidence="2 3" key="1">
    <citation type="submission" date="2019-01" db="EMBL/GenBank/DDBJ databases">
        <title>Coherence of Microcystis species and biogeography revealed through population genomics.</title>
        <authorList>
            <person name="Perez-Carrascal O.M."/>
            <person name="Terrat Y."/>
            <person name="Giani A."/>
            <person name="Fortin N."/>
            <person name="Tromas N."/>
            <person name="Shapiro B.J."/>
        </authorList>
    </citation>
    <scope>NUCLEOTIDE SEQUENCE [LARGE SCALE GENOMIC DNA]</scope>
    <source>
        <strain evidence="2">Mv_BB_P_19951000_S68D</strain>
    </source>
</reference>
<feature type="compositionally biased region" description="Pro residues" evidence="1">
    <location>
        <begin position="26"/>
        <end position="35"/>
    </location>
</feature>
<protein>
    <submittedName>
        <fullName evidence="2">Uncharacterized protein</fullName>
    </submittedName>
</protein>
<sequence>MTLTVRSQETGDRKQEAVGGRQLFSPQPPISPHPTPHTLHPTPYTLHPTSPTPNPLFYFSPCL</sequence>
<proteinExistence type="predicted"/>
<dbReference type="AlphaFoldDB" id="A0A552HPC4"/>
<comment type="caution">
    <text evidence="2">The sequence shown here is derived from an EMBL/GenBank/DDBJ whole genome shotgun (WGS) entry which is preliminary data.</text>
</comment>
<dbReference type="EMBL" id="SFAZ01000182">
    <property type="protein sequence ID" value="TRU73061.1"/>
    <property type="molecule type" value="Genomic_DNA"/>
</dbReference>
<dbReference type="Proteomes" id="UP000320674">
    <property type="component" value="Unassembled WGS sequence"/>
</dbReference>
<gene>
    <name evidence="2" type="ORF">EWV77_12610</name>
</gene>
<evidence type="ECO:0000256" key="1">
    <source>
        <dbReference type="SAM" id="MobiDB-lite"/>
    </source>
</evidence>
<feature type="region of interest" description="Disordered" evidence="1">
    <location>
        <begin position="1"/>
        <end position="51"/>
    </location>
</feature>
<feature type="compositionally biased region" description="Low complexity" evidence="1">
    <location>
        <begin position="36"/>
        <end position="49"/>
    </location>
</feature>
<evidence type="ECO:0000313" key="2">
    <source>
        <dbReference type="EMBL" id="TRU73061.1"/>
    </source>
</evidence>
<accession>A0A552HPC4</accession>
<organism evidence="2 3">
    <name type="scientific">Microcystis viridis Mv_BB_P_19951000_S68D</name>
    <dbReference type="NCBI Taxonomy" id="2486270"/>
    <lineage>
        <taxon>Bacteria</taxon>
        <taxon>Bacillati</taxon>
        <taxon>Cyanobacteriota</taxon>
        <taxon>Cyanophyceae</taxon>
        <taxon>Oscillatoriophycideae</taxon>
        <taxon>Chroococcales</taxon>
        <taxon>Microcystaceae</taxon>
        <taxon>Microcystis</taxon>
    </lineage>
</organism>